<protein>
    <submittedName>
        <fullName evidence="4">Response regulator transcription factor</fullName>
    </submittedName>
</protein>
<keyword evidence="1" id="KW-0597">Phosphoprotein</keyword>
<dbReference type="RefSeq" id="WP_166155139.1">
    <property type="nucleotide sequence ID" value="NZ_JAAOIW010000018.1"/>
</dbReference>
<dbReference type="InterPro" id="IPR011006">
    <property type="entry name" value="CheY-like_superfamily"/>
</dbReference>
<dbReference type="SUPFAM" id="SSF52172">
    <property type="entry name" value="CheY-like"/>
    <property type="match status" value="1"/>
</dbReference>
<dbReference type="Pfam" id="PF04397">
    <property type="entry name" value="LytTR"/>
    <property type="match status" value="1"/>
</dbReference>
<evidence type="ECO:0000256" key="1">
    <source>
        <dbReference type="PROSITE-ProRule" id="PRU00169"/>
    </source>
</evidence>
<dbReference type="Gene3D" id="3.40.50.2300">
    <property type="match status" value="1"/>
</dbReference>
<keyword evidence="5" id="KW-1185">Reference proteome</keyword>
<evidence type="ECO:0000259" key="3">
    <source>
        <dbReference type="PROSITE" id="PS50930"/>
    </source>
</evidence>
<dbReference type="PANTHER" id="PTHR37299:SF1">
    <property type="entry name" value="STAGE 0 SPORULATION PROTEIN A HOMOLOG"/>
    <property type="match status" value="1"/>
</dbReference>
<dbReference type="Pfam" id="PF00072">
    <property type="entry name" value="Response_reg"/>
    <property type="match status" value="1"/>
</dbReference>
<sequence>MKMDTFNVIIAGDIETTQRPLRDMLQFHSKIAVIGEALTIEELVDHMHSKEPHIILMDVGDPQFDGMEAVKVCIAISPDVKIILLANDARYAVEAFDLSAMDYIVKPFHSSRLRASLEKAIKAMTVRIPSSMLSQITGDTSKKFIIRTESTIHFIPLQEIIFIEKVDRKSLIHTTTKIIEVTETLSSIANQLNFPFVPTHRSYVVNYHHISNIVHNGDTYLVYFDKYNKHAYISKNKLPQVMDQFVEINTLSEIV</sequence>
<dbReference type="Proteomes" id="UP001165962">
    <property type="component" value="Unassembled WGS sequence"/>
</dbReference>
<dbReference type="InterPro" id="IPR001789">
    <property type="entry name" value="Sig_transdc_resp-reg_receiver"/>
</dbReference>
<feature type="modified residue" description="4-aspartylphosphate" evidence="1">
    <location>
        <position position="58"/>
    </location>
</feature>
<feature type="domain" description="HTH LytTR-type" evidence="3">
    <location>
        <begin position="144"/>
        <end position="247"/>
    </location>
</feature>
<accession>A0ABX0JG17</accession>
<proteinExistence type="predicted"/>
<evidence type="ECO:0000259" key="2">
    <source>
        <dbReference type="PROSITE" id="PS50110"/>
    </source>
</evidence>
<dbReference type="SMART" id="SM00448">
    <property type="entry name" value="REC"/>
    <property type="match status" value="1"/>
</dbReference>
<dbReference type="EMBL" id="JAAOIW010000018">
    <property type="protein sequence ID" value="NHN34315.1"/>
    <property type="molecule type" value="Genomic_DNA"/>
</dbReference>
<dbReference type="PROSITE" id="PS50930">
    <property type="entry name" value="HTH_LYTTR"/>
    <property type="match status" value="1"/>
</dbReference>
<name>A0ABX0JG17_9BACL</name>
<dbReference type="SMART" id="SM00850">
    <property type="entry name" value="LytTR"/>
    <property type="match status" value="1"/>
</dbReference>
<feature type="domain" description="Response regulatory" evidence="2">
    <location>
        <begin position="7"/>
        <end position="121"/>
    </location>
</feature>
<comment type="caution">
    <text evidence="4">The sequence shown here is derived from an EMBL/GenBank/DDBJ whole genome shotgun (WGS) entry which is preliminary data.</text>
</comment>
<dbReference type="InterPro" id="IPR007492">
    <property type="entry name" value="LytTR_DNA-bd_dom"/>
</dbReference>
<dbReference type="InterPro" id="IPR046947">
    <property type="entry name" value="LytR-like"/>
</dbReference>
<dbReference type="PROSITE" id="PS50110">
    <property type="entry name" value="RESPONSE_REGULATORY"/>
    <property type="match status" value="1"/>
</dbReference>
<dbReference type="Gene3D" id="2.40.50.1020">
    <property type="entry name" value="LytTr DNA-binding domain"/>
    <property type="match status" value="1"/>
</dbReference>
<evidence type="ECO:0000313" key="5">
    <source>
        <dbReference type="Proteomes" id="UP001165962"/>
    </source>
</evidence>
<evidence type="ECO:0000313" key="4">
    <source>
        <dbReference type="EMBL" id="NHN34315.1"/>
    </source>
</evidence>
<gene>
    <name evidence="4" type="ORF">G9U52_31455</name>
</gene>
<dbReference type="PANTHER" id="PTHR37299">
    <property type="entry name" value="TRANSCRIPTIONAL REGULATOR-RELATED"/>
    <property type="match status" value="1"/>
</dbReference>
<reference evidence="4" key="1">
    <citation type="submission" date="2020-03" db="EMBL/GenBank/DDBJ databases">
        <title>Draft sequencing of Paenibacilllus sp. S3N08.</title>
        <authorList>
            <person name="Kim D.-U."/>
        </authorList>
    </citation>
    <scope>NUCLEOTIDE SEQUENCE</scope>
    <source>
        <strain evidence="4">S3N08</strain>
    </source>
</reference>
<organism evidence="4 5">
    <name type="scientific">Paenibacillus agricola</name>
    <dbReference type="NCBI Taxonomy" id="2716264"/>
    <lineage>
        <taxon>Bacteria</taxon>
        <taxon>Bacillati</taxon>
        <taxon>Bacillota</taxon>
        <taxon>Bacilli</taxon>
        <taxon>Bacillales</taxon>
        <taxon>Paenibacillaceae</taxon>
        <taxon>Paenibacillus</taxon>
    </lineage>
</organism>